<evidence type="ECO:0000259" key="4">
    <source>
        <dbReference type="Pfam" id="PF01261"/>
    </source>
</evidence>
<dbReference type="Pfam" id="PF01261">
    <property type="entry name" value="AP_endonuc_2"/>
    <property type="match status" value="1"/>
</dbReference>
<evidence type="ECO:0000256" key="1">
    <source>
        <dbReference type="ARBA" id="ARBA00023235"/>
    </source>
</evidence>
<reference evidence="5 6" key="1">
    <citation type="submission" date="2019-03" db="EMBL/GenBank/DDBJ databases">
        <title>Ruegeria lutea sp. nov., a novel strain, isolated from marine sediment, the Masan Bay, South Korea.</title>
        <authorList>
            <person name="Kim J."/>
            <person name="Kim D.-Y."/>
            <person name="Lee S.-S."/>
        </authorList>
    </citation>
    <scope>NUCLEOTIDE SEQUENCE [LARGE SCALE GENOMIC DNA]</scope>
    <source>
        <strain evidence="5 6">318-1</strain>
    </source>
</reference>
<keyword evidence="6" id="KW-1185">Reference proteome</keyword>
<evidence type="ECO:0000256" key="3">
    <source>
        <dbReference type="PIRSR" id="PIRSR006241-50"/>
    </source>
</evidence>
<dbReference type="SUPFAM" id="SSF51658">
    <property type="entry name" value="Xylose isomerase-like"/>
    <property type="match status" value="1"/>
</dbReference>
<organism evidence="5 6">
    <name type="scientific">Antarcticimicrobium luteum</name>
    <dbReference type="NCBI Taxonomy" id="2547397"/>
    <lineage>
        <taxon>Bacteria</taxon>
        <taxon>Pseudomonadati</taxon>
        <taxon>Pseudomonadota</taxon>
        <taxon>Alphaproteobacteria</taxon>
        <taxon>Rhodobacterales</taxon>
        <taxon>Paracoccaceae</taxon>
        <taxon>Antarcticimicrobium</taxon>
    </lineage>
</organism>
<dbReference type="GO" id="GO:0008903">
    <property type="term" value="F:hydroxypyruvate isomerase activity"/>
    <property type="evidence" value="ECO:0007669"/>
    <property type="project" value="TreeGrafter"/>
</dbReference>
<dbReference type="EMBL" id="SMUV01000066">
    <property type="protein sequence ID" value="TDK46853.1"/>
    <property type="molecule type" value="Genomic_DNA"/>
</dbReference>
<dbReference type="PIRSF" id="PIRSF006241">
    <property type="entry name" value="HyI"/>
    <property type="match status" value="1"/>
</dbReference>
<name>A0A4R5V4K8_9RHOB</name>
<dbReference type="InterPro" id="IPR050417">
    <property type="entry name" value="Sugar_Epim/Isomerase"/>
</dbReference>
<feature type="active site" description="Proton donor/acceptor" evidence="3">
    <location>
        <position position="233"/>
    </location>
</feature>
<keyword evidence="5" id="KW-0670">Pyruvate</keyword>
<dbReference type="Gene3D" id="3.20.20.150">
    <property type="entry name" value="Divalent-metal-dependent TIM barrel enzymes"/>
    <property type="match status" value="1"/>
</dbReference>
<gene>
    <name evidence="5" type="ORF">E1832_12205</name>
</gene>
<dbReference type="OrthoDB" id="9786584at2"/>
<keyword evidence="1 2" id="KW-0413">Isomerase</keyword>
<dbReference type="InterPro" id="IPR013022">
    <property type="entry name" value="Xyl_isomerase-like_TIM-brl"/>
</dbReference>
<evidence type="ECO:0000313" key="5">
    <source>
        <dbReference type="EMBL" id="TDK46853.1"/>
    </source>
</evidence>
<comment type="similarity">
    <text evidence="2">Belongs to the hyi family.</text>
</comment>
<evidence type="ECO:0000256" key="2">
    <source>
        <dbReference type="PIRNR" id="PIRNR006241"/>
    </source>
</evidence>
<dbReference type="AlphaFoldDB" id="A0A4R5V4K8"/>
<dbReference type="InterPro" id="IPR036237">
    <property type="entry name" value="Xyl_isomerase-like_sf"/>
</dbReference>
<dbReference type="PANTHER" id="PTHR43489">
    <property type="entry name" value="ISOMERASE"/>
    <property type="match status" value="1"/>
</dbReference>
<dbReference type="Proteomes" id="UP000295301">
    <property type="component" value="Unassembled WGS sequence"/>
</dbReference>
<dbReference type="InterPro" id="IPR026040">
    <property type="entry name" value="HyI-like"/>
</dbReference>
<dbReference type="RefSeq" id="WP_133360036.1">
    <property type="nucleotide sequence ID" value="NZ_SMUV01000066.1"/>
</dbReference>
<accession>A0A4R5V4K8</accession>
<feature type="active site" description="Proton donor/acceptor" evidence="3">
    <location>
        <position position="134"/>
    </location>
</feature>
<protein>
    <submittedName>
        <fullName evidence="5">Hydroxypyruvate isomerase</fullName>
    </submittedName>
</protein>
<dbReference type="PANTHER" id="PTHR43489:SF6">
    <property type="entry name" value="HYDROXYPYRUVATE ISOMERASE-RELATED"/>
    <property type="match status" value="1"/>
</dbReference>
<dbReference type="GO" id="GO:0046487">
    <property type="term" value="P:glyoxylate metabolic process"/>
    <property type="evidence" value="ECO:0007669"/>
    <property type="project" value="TreeGrafter"/>
</dbReference>
<comment type="caution">
    <text evidence="5">The sequence shown here is derived from an EMBL/GenBank/DDBJ whole genome shotgun (WGS) entry which is preliminary data.</text>
</comment>
<proteinExistence type="inferred from homology"/>
<feature type="domain" description="Xylose isomerase-like TIM barrel" evidence="4">
    <location>
        <begin position="21"/>
        <end position="248"/>
    </location>
</feature>
<evidence type="ECO:0000313" key="6">
    <source>
        <dbReference type="Proteomes" id="UP000295301"/>
    </source>
</evidence>
<sequence>MPRFAANISLLFTELPFMARFAAAARAGFDGVEILYPYDHPAEEIRSALDANGLALALFNAPPPGPGAAYPALPDGEDAFRATMEQVLTRAQILRPDAIHVMAGYSGDPRAEDSFTANLQWLADRAPEQGFTIEPLNLGDQPGYVLADYDLAARILARVDRPNLGLQYDSYHADRIHGDALATWHRHVALVRHIQLGAPPDRSEPRLDRGPVDFPALLMVIETSGYDGWISAEYNPSTERTEDSLGWMAG</sequence>